<dbReference type="EMBL" id="FWWU01000011">
    <property type="protein sequence ID" value="SMB97556.1"/>
    <property type="molecule type" value="Genomic_DNA"/>
</dbReference>
<evidence type="ECO:0000313" key="2">
    <source>
        <dbReference type="EMBL" id="SMB97556.1"/>
    </source>
</evidence>
<sequence>MRTASSCRCPAPHQRVWLRHSVLNVGEGNSSVRTLSATGTKGDGTASRTSPTEKPGKPGTVDVEDPPNGPLILVLNVTVTDETPGWQGKVTCTETGP</sequence>
<dbReference type="STRING" id="695939.SAMN00790413_06050"/>
<evidence type="ECO:0000256" key="1">
    <source>
        <dbReference type="SAM" id="MobiDB-lite"/>
    </source>
</evidence>
<proteinExistence type="predicted"/>
<dbReference type="AlphaFoldDB" id="A0A1W1VW44"/>
<feature type="compositionally biased region" description="Polar residues" evidence="1">
    <location>
        <begin position="29"/>
        <end position="39"/>
    </location>
</feature>
<reference evidence="2 3" key="1">
    <citation type="submission" date="2017-04" db="EMBL/GenBank/DDBJ databases">
        <authorList>
            <person name="Afonso C.L."/>
            <person name="Miller P.J."/>
            <person name="Scott M.A."/>
            <person name="Spackman E."/>
            <person name="Goraichik I."/>
            <person name="Dimitrov K.M."/>
            <person name="Suarez D.L."/>
            <person name="Swayne D.E."/>
        </authorList>
    </citation>
    <scope>NUCLEOTIDE SEQUENCE [LARGE SCALE GENOMIC DNA]</scope>
    <source>
        <strain evidence="2 3">KR-140</strain>
    </source>
</reference>
<protein>
    <submittedName>
        <fullName evidence="2">Uncharacterized protein</fullName>
    </submittedName>
</protein>
<dbReference type="Proteomes" id="UP000192582">
    <property type="component" value="Unassembled WGS sequence"/>
</dbReference>
<keyword evidence="3" id="KW-1185">Reference proteome</keyword>
<feature type="region of interest" description="Disordered" evidence="1">
    <location>
        <begin position="29"/>
        <end position="68"/>
    </location>
</feature>
<organism evidence="2 3">
    <name type="scientific">Deinococcus hopiensis KR-140</name>
    <dbReference type="NCBI Taxonomy" id="695939"/>
    <lineage>
        <taxon>Bacteria</taxon>
        <taxon>Thermotogati</taxon>
        <taxon>Deinococcota</taxon>
        <taxon>Deinococci</taxon>
        <taxon>Deinococcales</taxon>
        <taxon>Deinococcaceae</taxon>
        <taxon>Deinococcus</taxon>
    </lineage>
</organism>
<name>A0A1W1VW44_9DEIO</name>
<accession>A0A1W1VW44</accession>
<gene>
    <name evidence="2" type="ORF">SAMN00790413_06050</name>
</gene>
<evidence type="ECO:0000313" key="3">
    <source>
        <dbReference type="Proteomes" id="UP000192582"/>
    </source>
</evidence>